<evidence type="ECO:0008006" key="3">
    <source>
        <dbReference type="Google" id="ProtNLM"/>
    </source>
</evidence>
<evidence type="ECO:0000313" key="2">
    <source>
        <dbReference type="Proteomes" id="UP001314263"/>
    </source>
</evidence>
<reference evidence="1 2" key="1">
    <citation type="submission" date="2023-10" db="EMBL/GenBank/DDBJ databases">
        <authorList>
            <person name="Maclean D."/>
            <person name="Macfadyen A."/>
        </authorList>
    </citation>
    <scope>NUCLEOTIDE SEQUENCE [LARGE SCALE GENOMIC DNA]</scope>
</reference>
<dbReference type="InterPro" id="IPR029069">
    <property type="entry name" value="HotDog_dom_sf"/>
</dbReference>
<evidence type="ECO:0000313" key="1">
    <source>
        <dbReference type="EMBL" id="CAK0786706.1"/>
    </source>
</evidence>
<dbReference type="CDD" id="cd03440">
    <property type="entry name" value="hot_dog"/>
    <property type="match status" value="1"/>
</dbReference>
<dbReference type="SUPFAM" id="SSF54637">
    <property type="entry name" value="Thioesterase/thiol ester dehydrase-isomerase"/>
    <property type="match status" value="1"/>
</dbReference>
<dbReference type="Gene3D" id="3.10.129.10">
    <property type="entry name" value="Hotdog Thioesterase"/>
    <property type="match status" value="1"/>
</dbReference>
<protein>
    <recommendedName>
        <fullName evidence="3">Thioesterase domain-containing protein</fullName>
    </recommendedName>
</protein>
<proteinExistence type="predicted"/>
<organism evidence="1 2">
    <name type="scientific">Coccomyxa viridis</name>
    <dbReference type="NCBI Taxonomy" id="1274662"/>
    <lineage>
        <taxon>Eukaryota</taxon>
        <taxon>Viridiplantae</taxon>
        <taxon>Chlorophyta</taxon>
        <taxon>core chlorophytes</taxon>
        <taxon>Trebouxiophyceae</taxon>
        <taxon>Trebouxiophyceae incertae sedis</taxon>
        <taxon>Coccomyxaceae</taxon>
        <taxon>Coccomyxa</taxon>
    </lineage>
</organism>
<sequence>MHLRPELLEAVSVPQALGDPLLLKLASESSTHPFEKHLAGESSSYEVLKQGSWTSGDEAAQAGFDLRLFYKECTGPGILSVQSAQQQKYGTIHGAARLGDRASIGNGYWMSAHGGAVESLLDEATAELGKMEFSPMLSTIQADFKIRKSVPLHTTLKIECEVKEVKGMRCWVNGYVKDESGIMLASSVAQLVDLQQLWAAQGQQ</sequence>
<name>A0AAV1IHA4_9CHLO</name>
<gene>
    <name evidence="1" type="ORF">CVIRNUC_009920</name>
</gene>
<keyword evidence="2" id="KW-1185">Reference proteome</keyword>
<dbReference type="AlphaFoldDB" id="A0AAV1IHA4"/>
<comment type="caution">
    <text evidence="1">The sequence shown here is derived from an EMBL/GenBank/DDBJ whole genome shotgun (WGS) entry which is preliminary data.</text>
</comment>
<dbReference type="EMBL" id="CAUYUE010000015">
    <property type="protein sequence ID" value="CAK0786706.1"/>
    <property type="molecule type" value="Genomic_DNA"/>
</dbReference>
<dbReference type="Proteomes" id="UP001314263">
    <property type="component" value="Unassembled WGS sequence"/>
</dbReference>
<accession>A0AAV1IHA4</accession>